<proteinExistence type="predicted"/>
<dbReference type="PANTHER" id="PTHR31840:SF1">
    <property type="entry name" value="COILED-COIL DOMAIN-CONTAINING PROTEIN 97"/>
    <property type="match status" value="1"/>
</dbReference>
<feature type="compositionally biased region" description="Acidic residues" evidence="1">
    <location>
        <begin position="73"/>
        <end position="82"/>
    </location>
</feature>
<dbReference type="Pfam" id="PF09747">
    <property type="entry name" value="CCD97-like_C"/>
    <property type="match status" value="1"/>
</dbReference>
<feature type="domain" description="CCD97-like C-terminal" evidence="2">
    <location>
        <begin position="6"/>
        <end position="79"/>
    </location>
</feature>
<feature type="region of interest" description="Disordered" evidence="1">
    <location>
        <begin position="73"/>
        <end position="95"/>
    </location>
</feature>
<gene>
    <name evidence="3" type="ORF">K7432_003995</name>
</gene>
<dbReference type="InterPro" id="IPR018613">
    <property type="entry name" value="Ccdc97-like"/>
</dbReference>
<accession>A0ABR2WYZ8</accession>
<comment type="caution">
    <text evidence="3">The sequence shown here is derived from an EMBL/GenBank/DDBJ whole genome shotgun (WGS) entry which is preliminary data.</text>
</comment>
<dbReference type="PANTHER" id="PTHR31840">
    <property type="entry name" value="COILED-COIL DOMAIN-CONTAINING PROTEIN 97"/>
    <property type="match status" value="1"/>
</dbReference>
<reference evidence="3 4" key="1">
    <citation type="submission" date="2023-04" db="EMBL/GenBank/DDBJ databases">
        <title>Genome of Basidiobolus ranarum AG-B5.</title>
        <authorList>
            <person name="Stajich J.E."/>
            <person name="Carter-House D."/>
            <person name="Gryganskyi A."/>
        </authorList>
    </citation>
    <scope>NUCLEOTIDE SEQUENCE [LARGE SCALE GENOMIC DNA]</scope>
    <source>
        <strain evidence="3 4">AG-B5</strain>
    </source>
</reference>
<evidence type="ECO:0000259" key="2">
    <source>
        <dbReference type="Pfam" id="PF09747"/>
    </source>
</evidence>
<dbReference type="EMBL" id="JASJQH010000130">
    <property type="protein sequence ID" value="KAK9766726.1"/>
    <property type="molecule type" value="Genomic_DNA"/>
</dbReference>
<sequence length="95" mass="11329">MEEVKEADGMEEENTEKIQESIDPEERESLIAEFKDLMKHKFLSGDDRQFDYSKVDNNEEYDDLKQVGEDLEAEYFDSEEPNEVNRMDSVLEYDY</sequence>
<evidence type="ECO:0000313" key="3">
    <source>
        <dbReference type="EMBL" id="KAK9766726.1"/>
    </source>
</evidence>
<organism evidence="3 4">
    <name type="scientific">Basidiobolus ranarum</name>
    <dbReference type="NCBI Taxonomy" id="34480"/>
    <lineage>
        <taxon>Eukaryota</taxon>
        <taxon>Fungi</taxon>
        <taxon>Fungi incertae sedis</taxon>
        <taxon>Zoopagomycota</taxon>
        <taxon>Entomophthoromycotina</taxon>
        <taxon>Basidiobolomycetes</taxon>
        <taxon>Basidiobolales</taxon>
        <taxon>Basidiobolaceae</taxon>
        <taxon>Basidiobolus</taxon>
    </lineage>
</organism>
<evidence type="ECO:0000313" key="4">
    <source>
        <dbReference type="Proteomes" id="UP001479436"/>
    </source>
</evidence>
<evidence type="ECO:0000256" key="1">
    <source>
        <dbReference type="SAM" id="MobiDB-lite"/>
    </source>
</evidence>
<name>A0ABR2WYZ8_9FUNG</name>
<dbReference type="InterPro" id="IPR040233">
    <property type="entry name" value="CCD97-like_C"/>
</dbReference>
<dbReference type="Proteomes" id="UP001479436">
    <property type="component" value="Unassembled WGS sequence"/>
</dbReference>
<keyword evidence="4" id="KW-1185">Reference proteome</keyword>
<feature type="region of interest" description="Disordered" evidence="1">
    <location>
        <begin position="1"/>
        <end position="26"/>
    </location>
</feature>
<protein>
    <recommendedName>
        <fullName evidence="2">CCD97-like C-terminal domain-containing protein</fullName>
    </recommendedName>
</protein>